<name>A0A1X9LIT1_9MICO</name>
<dbReference type="GO" id="GO:0032259">
    <property type="term" value="P:methylation"/>
    <property type="evidence" value="ECO:0007669"/>
    <property type="project" value="UniProtKB-KW"/>
</dbReference>
<dbReference type="AlphaFoldDB" id="A0A1X9LIT1"/>
<evidence type="ECO:0000256" key="3">
    <source>
        <dbReference type="ARBA" id="ARBA00022679"/>
    </source>
</evidence>
<organism evidence="7 8">
    <name type="scientific">Cnuibacter physcomitrellae</name>
    <dbReference type="NCBI Taxonomy" id="1619308"/>
    <lineage>
        <taxon>Bacteria</taxon>
        <taxon>Bacillati</taxon>
        <taxon>Actinomycetota</taxon>
        <taxon>Actinomycetes</taxon>
        <taxon>Micrococcales</taxon>
        <taxon>Microbacteriaceae</taxon>
        <taxon>Cnuibacter</taxon>
    </lineage>
</organism>
<dbReference type="Proteomes" id="UP000192775">
    <property type="component" value="Chromosome"/>
</dbReference>
<dbReference type="InterPro" id="IPR001497">
    <property type="entry name" value="MethylDNA_cys_MeTrfase_AS"/>
</dbReference>
<dbReference type="RefSeq" id="WP_085019185.1">
    <property type="nucleotide sequence ID" value="NZ_BMHD01000001.1"/>
</dbReference>
<evidence type="ECO:0000256" key="4">
    <source>
        <dbReference type="ARBA" id="ARBA00022763"/>
    </source>
</evidence>
<gene>
    <name evidence="7" type="ORF">B5808_07410</name>
</gene>
<evidence type="ECO:0000256" key="1">
    <source>
        <dbReference type="ARBA" id="ARBA00001286"/>
    </source>
</evidence>
<dbReference type="GO" id="GO:0003908">
    <property type="term" value="F:methylated-DNA-[protein]-cysteine S-methyltransferase activity"/>
    <property type="evidence" value="ECO:0007669"/>
    <property type="project" value="UniProtKB-EC"/>
</dbReference>
<dbReference type="InterPro" id="IPR036388">
    <property type="entry name" value="WH-like_DNA-bd_sf"/>
</dbReference>
<keyword evidence="5" id="KW-0234">DNA repair</keyword>
<evidence type="ECO:0000256" key="6">
    <source>
        <dbReference type="ARBA" id="ARBA00049348"/>
    </source>
</evidence>
<accession>A0A1X9LIT1</accession>
<evidence type="ECO:0000313" key="7">
    <source>
        <dbReference type="EMBL" id="ARJ05047.1"/>
    </source>
</evidence>
<reference evidence="7 8" key="1">
    <citation type="submission" date="2017-04" db="EMBL/GenBank/DDBJ databases">
        <authorList>
            <person name="Afonso C.L."/>
            <person name="Miller P.J."/>
            <person name="Scott M.A."/>
            <person name="Spackman E."/>
            <person name="Goraichik I."/>
            <person name="Dimitrov K.M."/>
            <person name="Suarez D.L."/>
            <person name="Swayne D.E."/>
        </authorList>
    </citation>
    <scope>NUCLEOTIDE SEQUENCE [LARGE SCALE GENOMIC DNA]</scope>
    <source>
        <strain evidence="8">XA(T)</strain>
    </source>
</reference>
<evidence type="ECO:0000256" key="5">
    <source>
        <dbReference type="ARBA" id="ARBA00023204"/>
    </source>
</evidence>
<dbReference type="CDD" id="cd06445">
    <property type="entry name" value="ATase"/>
    <property type="match status" value="1"/>
</dbReference>
<proteinExistence type="predicted"/>
<dbReference type="GO" id="GO:0006281">
    <property type="term" value="P:DNA repair"/>
    <property type="evidence" value="ECO:0007669"/>
    <property type="project" value="UniProtKB-KW"/>
</dbReference>
<comment type="catalytic activity">
    <reaction evidence="1">
        <text>a 4-O-methyl-thymidine in DNA + L-cysteinyl-[protein] = a thymidine in DNA + S-methyl-L-cysteinyl-[protein]</text>
        <dbReference type="Rhea" id="RHEA:53428"/>
        <dbReference type="Rhea" id="RHEA-COMP:10131"/>
        <dbReference type="Rhea" id="RHEA-COMP:10132"/>
        <dbReference type="Rhea" id="RHEA-COMP:13555"/>
        <dbReference type="Rhea" id="RHEA-COMP:13556"/>
        <dbReference type="ChEBI" id="CHEBI:29950"/>
        <dbReference type="ChEBI" id="CHEBI:82612"/>
        <dbReference type="ChEBI" id="CHEBI:137386"/>
        <dbReference type="ChEBI" id="CHEBI:137387"/>
        <dbReference type="EC" id="2.1.1.63"/>
    </reaction>
</comment>
<evidence type="ECO:0000256" key="2">
    <source>
        <dbReference type="ARBA" id="ARBA00022603"/>
    </source>
</evidence>
<dbReference type="PANTHER" id="PTHR10815">
    <property type="entry name" value="METHYLATED-DNA--PROTEIN-CYSTEINE METHYLTRANSFERASE"/>
    <property type="match status" value="1"/>
</dbReference>
<sequence>MTLISQFVDTPDGAFGILSDEDGRVVASGWTDQTDALLIRLAPAARDSAVVAGVTPAASAVEAYYAGEVAAIDAVEVAQRGGPFHLQAWVGLREIAPGRPLTYAQFAAALGRPSAVRAAASACARNAPALFVPCHRVLRTDGTMGGFAWGVPVKRSLLAREAAAARARA</sequence>
<keyword evidence="3 7" id="KW-0808">Transferase</keyword>
<dbReference type="InterPro" id="IPR014048">
    <property type="entry name" value="MethylDNA_cys_MeTrfase_DNA-bd"/>
</dbReference>
<keyword evidence="4" id="KW-0227">DNA damage</keyword>
<protein>
    <submittedName>
        <fullName evidence="7">Methylated-DNA--protein-cysteine methyltransferase</fullName>
    </submittedName>
</protein>
<dbReference type="EMBL" id="CP020715">
    <property type="protein sequence ID" value="ARJ05047.1"/>
    <property type="molecule type" value="Genomic_DNA"/>
</dbReference>
<dbReference type="InterPro" id="IPR036217">
    <property type="entry name" value="MethylDNA_cys_MeTrfase_DNAb"/>
</dbReference>
<dbReference type="Pfam" id="PF01035">
    <property type="entry name" value="DNA_binding_1"/>
    <property type="match status" value="1"/>
</dbReference>
<comment type="catalytic activity">
    <reaction evidence="6">
        <text>a 6-O-methyl-2'-deoxyguanosine in DNA + L-cysteinyl-[protein] = S-methyl-L-cysteinyl-[protein] + a 2'-deoxyguanosine in DNA</text>
        <dbReference type="Rhea" id="RHEA:24000"/>
        <dbReference type="Rhea" id="RHEA-COMP:10131"/>
        <dbReference type="Rhea" id="RHEA-COMP:10132"/>
        <dbReference type="Rhea" id="RHEA-COMP:11367"/>
        <dbReference type="Rhea" id="RHEA-COMP:11368"/>
        <dbReference type="ChEBI" id="CHEBI:29950"/>
        <dbReference type="ChEBI" id="CHEBI:82612"/>
        <dbReference type="ChEBI" id="CHEBI:85445"/>
        <dbReference type="ChEBI" id="CHEBI:85448"/>
        <dbReference type="EC" id="2.1.1.63"/>
    </reaction>
</comment>
<dbReference type="NCBIfam" id="TIGR00589">
    <property type="entry name" value="ogt"/>
    <property type="match status" value="1"/>
</dbReference>
<keyword evidence="2 7" id="KW-0489">Methyltransferase</keyword>
<dbReference type="PANTHER" id="PTHR10815:SF13">
    <property type="entry name" value="METHYLATED-DNA--PROTEIN-CYSTEINE METHYLTRANSFERASE"/>
    <property type="match status" value="1"/>
</dbReference>
<dbReference type="PROSITE" id="PS00374">
    <property type="entry name" value="MGMT"/>
    <property type="match status" value="1"/>
</dbReference>
<dbReference type="SUPFAM" id="SSF46767">
    <property type="entry name" value="Methylated DNA-protein cysteine methyltransferase, C-terminal domain"/>
    <property type="match status" value="1"/>
</dbReference>
<keyword evidence="8" id="KW-1185">Reference proteome</keyword>
<evidence type="ECO:0000313" key="8">
    <source>
        <dbReference type="Proteomes" id="UP000192775"/>
    </source>
</evidence>
<dbReference type="KEGG" id="cphy:B5808_07410"/>
<dbReference type="Gene3D" id="1.10.10.10">
    <property type="entry name" value="Winged helix-like DNA-binding domain superfamily/Winged helix DNA-binding domain"/>
    <property type="match status" value="1"/>
</dbReference>